<comment type="caution">
    <text evidence="1">The sequence shown here is derived from an EMBL/GenBank/DDBJ whole genome shotgun (WGS) entry which is preliminary data.</text>
</comment>
<dbReference type="AlphaFoldDB" id="A0A367L1U3"/>
<gene>
    <name evidence="1" type="ORF">L249_8864</name>
</gene>
<name>A0A367L1U3_9HYPO</name>
<keyword evidence="2" id="KW-1185">Reference proteome</keyword>
<proteinExistence type="predicted"/>
<sequence>MKYDYITECFSRHRRAGIKNSSAKRAAESIAQEKGMLPRHAQITYREQNHPLFVHLLKAQAPVYRHIYNVDDVGFDFKLLLLLSRQVLPFRQSSLTYSASSSEYHHLSLSYLKLTFGPTSLHR</sequence>
<evidence type="ECO:0000313" key="2">
    <source>
        <dbReference type="Proteomes" id="UP000253664"/>
    </source>
</evidence>
<evidence type="ECO:0000313" key="1">
    <source>
        <dbReference type="EMBL" id="RCI08391.1"/>
    </source>
</evidence>
<dbReference type="Proteomes" id="UP000253664">
    <property type="component" value="Unassembled WGS sequence"/>
</dbReference>
<accession>A0A367L1U3</accession>
<dbReference type="EMBL" id="LKCN02000019">
    <property type="protein sequence ID" value="RCI08391.1"/>
    <property type="molecule type" value="Genomic_DNA"/>
</dbReference>
<reference evidence="1 2" key="1">
    <citation type="journal article" date="2015" name="BMC Genomics">
        <title>Insights from the genome of Ophiocordyceps polyrhachis-furcata to pathogenicity and host specificity in insect fungi.</title>
        <authorList>
            <person name="Wichadakul D."/>
            <person name="Kobmoo N."/>
            <person name="Ingsriswang S."/>
            <person name="Tangphatsornruang S."/>
            <person name="Chantasingh D."/>
            <person name="Luangsa-ard J.J."/>
            <person name="Eurwilaichitr L."/>
        </authorList>
    </citation>
    <scope>NUCLEOTIDE SEQUENCE [LARGE SCALE GENOMIC DNA]</scope>
    <source>
        <strain evidence="1 2">BCC 54312</strain>
    </source>
</reference>
<organism evidence="1 2">
    <name type="scientific">Ophiocordyceps polyrhachis-furcata BCC 54312</name>
    <dbReference type="NCBI Taxonomy" id="1330021"/>
    <lineage>
        <taxon>Eukaryota</taxon>
        <taxon>Fungi</taxon>
        <taxon>Dikarya</taxon>
        <taxon>Ascomycota</taxon>
        <taxon>Pezizomycotina</taxon>
        <taxon>Sordariomycetes</taxon>
        <taxon>Hypocreomycetidae</taxon>
        <taxon>Hypocreales</taxon>
        <taxon>Ophiocordycipitaceae</taxon>
        <taxon>Ophiocordyceps</taxon>
    </lineage>
</organism>
<protein>
    <submittedName>
        <fullName evidence="1">Uncharacterized protein</fullName>
    </submittedName>
</protein>